<dbReference type="EMBL" id="NHTK01004855">
    <property type="protein sequence ID" value="PPQ84554.1"/>
    <property type="molecule type" value="Genomic_DNA"/>
</dbReference>
<gene>
    <name evidence="1" type="ORF">CVT24_006575</name>
</gene>
<protein>
    <submittedName>
        <fullName evidence="1">Uncharacterized protein</fullName>
    </submittedName>
</protein>
<reference evidence="1 2" key="1">
    <citation type="journal article" date="2018" name="Evol. Lett.">
        <title>Horizontal gene cluster transfer increased hallucinogenic mushroom diversity.</title>
        <authorList>
            <person name="Reynolds H.T."/>
            <person name="Vijayakumar V."/>
            <person name="Gluck-Thaler E."/>
            <person name="Korotkin H.B."/>
            <person name="Matheny P.B."/>
            <person name="Slot J.C."/>
        </authorList>
    </citation>
    <scope>NUCLEOTIDE SEQUENCE [LARGE SCALE GENOMIC DNA]</scope>
    <source>
        <strain evidence="1 2">2629</strain>
    </source>
</reference>
<dbReference type="Proteomes" id="UP000284842">
    <property type="component" value="Unassembled WGS sequence"/>
</dbReference>
<sequence length="70" mass="8002">MDAQGIISEMPTTSQQFKQRVRMITMTYPTLASSPYTPRSVVRCINPVYGTTTRRSRKSLEFIPQSFTIV</sequence>
<evidence type="ECO:0000313" key="1">
    <source>
        <dbReference type="EMBL" id="PPQ84554.1"/>
    </source>
</evidence>
<dbReference type="InParanoid" id="A0A409X199"/>
<organism evidence="1 2">
    <name type="scientific">Panaeolus cyanescens</name>
    <dbReference type="NCBI Taxonomy" id="181874"/>
    <lineage>
        <taxon>Eukaryota</taxon>
        <taxon>Fungi</taxon>
        <taxon>Dikarya</taxon>
        <taxon>Basidiomycota</taxon>
        <taxon>Agaricomycotina</taxon>
        <taxon>Agaricomycetes</taxon>
        <taxon>Agaricomycetidae</taxon>
        <taxon>Agaricales</taxon>
        <taxon>Agaricineae</taxon>
        <taxon>Galeropsidaceae</taxon>
        <taxon>Panaeolus</taxon>
    </lineage>
</organism>
<accession>A0A409X199</accession>
<name>A0A409X199_9AGAR</name>
<comment type="caution">
    <text evidence="1">The sequence shown here is derived from an EMBL/GenBank/DDBJ whole genome shotgun (WGS) entry which is preliminary data.</text>
</comment>
<keyword evidence="2" id="KW-1185">Reference proteome</keyword>
<proteinExistence type="predicted"/>
<evidence type="ECO:0000313" key="2">
    <source>
        <dbReference type="Proteomes" id="UP000284842"/>
    </source>
</evidence>
<dbReference type="AlphaFoldDB" id="A0A409X199"/>